<keyword evidence="2" id="KW-1185">Reference proteome</keyword>
<accession>A0A151IKF0</accession>
<evidence type="ECO:0000313" key="2">
    <source>
        <dbReference type="Proteomes" id="UP000078542"/>
    </source>
</evidence>
<gene>
    <name evidence="1" type="ORF">ALC62_04168</name>
</gene>
<evidence type="ECO:0000313" key="1">
    <source>
        <dbReference type="EMBL" id="KYN04952.1"/>
    </source>
</evidence>
<name>A0A151IKF0_9HYME</name>
<dbReference type="InterPro" id="IPR012337">
    <property type="entry name" value="RNaseH-like_sf"/>
</dbReference>
<proteinExistence type="predicted"/>
<dbReference type="Proteomes" id="UP000078542">
    <property type="component" value="Unassembled WGS sequence"/>
</dbReference>
<dbReference type="SUPFAM" id="SSF53098">
    <property type="entry name" value="Ribonuclease H-like"/>
    <property type="match status" value="1"/>
</dbReference>
<dbReference type="PANTHER" id="PTHR47501:SF5">
    <property type="entry name" value="HAT C-TERMINAL DIMERISATION DOMAIN-CONTAINING PROTEIN"/>
    <property type="match status" value="1"/>
</dbReference>
<reference evidence="1 2" key="1">
    <citation type="submission" date="2016-03" db="EMBL/GenBank/DDBJ databases">
        <title>Cyphomyrmex costatus WGS genome.</title>
        <authorList>
            <person name="Nygaard S."/>
            <person name="Hu H."/>
            <person name="Boomsma J."/>
            <person name="Zhang G."/>
        </authorList>
    </citation>
    <scope>NUCLEOTIDE SEQUENCE [LARGE SCALE GENOMIC DNA]</scope>
    <source>
        <strain evidence="1">MS0001</strain>
        <tissue evidence="1">Whole body</tissue>
    </source>
</reference>
<organism evidence="1 2">
    <name type="scientific">Cyphomyrmex costatus</name>
    <dbReference type="NCBI Taxonomy" id="456900"/>
    <lineage>
        <taxon>Eukaryota</taxon>
        <taxon>Metazoa</taxon>
        <taxon>Ecdysozoa</taxon>
        <taxon>Arthropoda</taxon>
        <taxon>Hexapoda</taxon>
        <taxon>Insecta</taxon>
        <taxon>Pterygota</taxon>
        <taxon>Neoptera</taxon>
        <taxon>Endopterygota</taxon>
        <taxon>Hymenoptera</taxon>
        <taxon>Apocrita</taxon>
        <taxon>Aculeata</taxon>
        <taxon>Formicoidea</taxon>
        <taxon>Formicidae</taxon>
        <taxon>Myrmicinae</taxon>
        <taxon>Cyphomyrmex</taxon>
    </lineage>
</organism>
<dbReference type="PANTHER" id="PTHR47501">
    <property type="entry name" value="TRANSPOSASE-RELATED"/>
    <property type="match status" value="1"/>
</dbReference>
<evidence type="ECO:0008006" key="3">
    <source>
        <dbReference type="Google" id="ProtNLM"/>
    </source>
</evidence>
<protein>
    <recommendedName>
        <fullName evidence="3">HAT C-terminal dimerisation domain-containing protein</fullName>
    </recommendedName>
</protein>
<dbReference type="EMBL" id="KQ977212">
    <property type="protein sequence ID" value="KYN04952.1"/>
    <property type="molecule type" value="Genomic_DNA"/>
</dbReference>
<dbReference type="AlphaFoldDB" id="A0A151IKF0"/>
<sequence length="442" mass="49594">MLQHLTEILEETKYVCTTADIWSSSKRSFLGITVHWKVVKVTTDNASNMVKAFSMFSQKNPIDLDNNGNNDDSDDDFIIQSITEGTTGDTDVISDIFLPVHQRCASHTINLLITVDIKAALIGNSGGSYNRAHHSAFGKCSAVWNLTSRSPKAAVTYADITGKASSSPCVTRWNSSFDCLNDLMTVKQFLGSVCDALDLPKFKETDFEFLVADIECVKPIAEALDRLQGKKNCFYGELLPILLQTQKSLQKLQHRHLKYCAKLVIVLLEGLYKRFSDYFDFSSRINDAILAAVSHPFFKLRWVPKERKNSVKELLINEAESLLNSVPKTHNSINISEVTSSFFPFEGGSSSDDSVTNTSVKNTIKLQCLQYLQNEDTSLDTLNNFPIVKEVFIKYNTALPSSAPVERLFSYGGMIMRPNWRSMHDDTFEKQLLLKANSAFIK</sequence>